<sequence>MAEAVAAFALAGNVLQFTEFATKFIDKCIKIQRAGGSAPDELRELRDIVARQQAASQRLHVSETAHTTLSSKHTEILHVSDQCSKKFSEIQGTLNRIGLRDNKTTWGTVTTAFKTTWNQKKIEDLRSDVMLFSQGLQTALLHSLWDLATKSEKQQNEILLKLGVTQGNTGKFNRFSPGSVEEDDEISWDEPGDAVIAYVTRTLDVQSGERLASAQRLRDGILRRILSTPGSTVHLAAGDYPTTDLSNPREEELQAAFLASLVYDVMDDRHSRIIEAHEKTFRWLFQPPSEDTAKWANFKEWLESDASLYWITGKPGSGKSTLMKFVSDAEDSAPIEAGEENASSSAVAQGRCYPHLSNWAKGQPLVVASFYFWASGSEMESSPKGLYMSLTFQILQYCPEIIPRVAPAYWEAMFLFSDKLLRRTEEDLRNMFSLVVGEAQKDNSICLFVDGLDEFSGEPETLITLFQDIISHPNVKLCVSSRPWLVFEDAFRHRPSLKLEDLTYMDIKASKKMKAFDV</sequence>
<organism evidence="3 4">
    <name type="scientific">Colletotrichum liriopes</name>
    <dbReference type="NCBI Taxonomy" id="708192"/>
    <lineage>
        <taxon>Eukaryota</taxon>
        <taxon>Fungi</taxon>
        <taxon>Dikarya</taxon>
        <taxon>Ascomycota</taxon>
        <taxon>Pezizomycotina</taxon>
        <taxon>Sordariomycetes</taxon>
        <taxon>Hypocreomycetidae</taxon>
        <taxon>Glomerellales</taxon>
        <taxon>Glomerellaceae</taxon>
        <taxon>Colletotrichum</taxon>
        <taxon>Colletotrichum spaethianum species complex</taxon>
    </lineage>
</organism>
<dbReference type="Pfam" id="PF24883">
    <property type="entry name" value="NPHP3_N"/>
    <property type="match status" value="1"/>
</dbReference>
<gene>
    <name evidence="3" type="ORF">ColLi_04264</name>
</gene>
<dbReference type="PANTHER" id="PTHR10039">
    <property type="entry name" value="AMELOGENIN"/>
    <property type="match status" value="1"/>
</dbReference>
<dbReference type="InterPro" id="IPR027417">
    <property type="entry name" value="P-loop_NTPase"/>
</dbReference>
<dbReference type="Proteomes" id="UP001055172">
    <property type="component" value="Unassembled WGS sequence"/>
</dbReference>
<feature type="domain" description="Nephrocystin 3-like N-terminal" evidence="2">
    <location>
        <begin position="296"/>
        <end position="482"/>
    </location>
</feature>
<keyword evidence="1" id="KW-0677">Repeat</keyword>
<dbReference type="Gene3D" id="3.40.50.300">
    <property type="entry name" value="P-loop containing nucleotide triphosphate hydrolases"/>
    <property type="match status" value="1"/>
</dbReference>
<proteinExistence type="predicted"/>
<name>A0AA37GJC9_9PEZI</name>
<evidence type="ECO:0000313" key="4">
    <source>
        <dbReference type="Proteomes" id="UP001055172"/>
    </source>
</evidence>
<dbReference type="PANTHER" id="PTHR10039:SF5">
    <property type="entry name" value="NACHT DOMAIN-CONTAINING PROTEIN"/>
    <property type="match status" value="1"/>
</dbReference>
<dbReference type="EMBL" id="BPPX01000007">
    <property type="protein sequence ID" value="GJC81426.1"/>
    <property type="molecule type" value="Genomic_DNA"/>
</dbReference>
<evidence type="ECO:0000313" key="3">
    <source>
        <dbReference type="EMBL" id="GJC81426.1"/>
    </source>
</evidence>
<reference evidence="3 4" key="1">
    <citation type="submission" date="2021-07" db="EMBL/GenBank/DDBJ databases">
        <title>Genome data of Colletotrichum spaethianum.</title>
        <authorList>
            <person name="Utami Y.D."/>
            <person name="Hiruma K."/>
        </authorList>
    </citation>
    <scope>NUCLEOTIDE SEQUENCE [LARGE SCALE GENOMIC DNA]</scope>
    <source>
        <strain evidence="3 4">MAFF 242679</strain>
    </source>
</reference>
<evidence type="ECO:0000256" key="1">
    <source>
        <dbReference type="ARBA" id="ARBA00022737"/>
    </source>
</evidence>
<evidence type="ECO:0000259" key="2">
    <source>
        <dbReference type="Pfam" id="PF24883"/>
    </source>
</evidence>
<accession>A0AA37GJC9</accession>
<dbReference type="AlphaFoldDB" id="A0AA37GJC9"/>
<keyword evidence="4" id="KW-1185">Reference proteome</keyword>
<protein>
    <recommendedName>
        <fullName evidence="2">Nephrocystin 3-like N-terminal domain-containing protein</fullName>
    </recommendedName>
</protein>
<comment type="caution">
    <text evidence="3">The sequence shown here is derived from an EMBL/GenBank/DDBJ whole genome shotgun (WGS) entry which is preliminary data.</text>
</comment>
<dbReference type="InterPro" id="IPR056884">
    <property type="entry name" value="NPHP3-like_N"/>
</dbReference>
<dbReference type="SUPFAM" id="SSF52540">
    <property type="entry name" value="P-loop containing nucleoside triphosphate hydrolases"/>
    <property type="match status" value="1"/>
</dbReference>